<feature type="domain" description="Ketopantoate reductase N-terminal" evidence="12">
    <location>
        <begin position="11"/>
        <end position="158"/>
    </location>
</feature>
<dbReference type="SUPFAM" id="SSF48179">
    <property type="entry name" value="6-phosphogluconate dehydrogenase C-terminal domain-like"/>
    <property type="match status" value="1"/>
</dbReference>
<keyword evidence="17" id="KW-1185">Reference proteome</keyword>
<comment type="catalytic activity">
    <reaction evidence="10 11">
        <text>(R)-pantoate + NADP(+) = 2-dehydropantoate + NADPH + H(+)</text>
        <dbReference type="Rhea" id="RHEA:16233"/>
        <dbReference type="ChEBI" id="CHEBI:11561"/>
        <dbReference type="ChEBI" id="CHEBI:15378"/>
        <dbReference type="ChEBI" id="CHEBI:15980"/>
        <dbReference type="ChEBI" id="CHEBI:57783"/>
        <dbReference type="ChEBI" id="CHEBI:58349"/>
        <dbReference type="EC" id="1.1.1.169"/>
    </reaction>
</comment>
<evidence type="ECO:0000256" key="2">
    <source>
        <dbReference type="ARBA" id="ARBA00004994"/>
    </source>
</evidence>
<comment type="pathway">
    <text evidence="2 11">Cofactor biosynthesis; (R)-pantothenate biosynthesis; (R)-pantoate from 3-methyl-2-oxobutanoate: step 2/2.</text>
</comment>
<accession>A0A0K9YUT7</accession>
<evidence type="ECO:0000256" key="5">
    <source>
        <dbReference type="ARBA" id="ARBA00019465"/>
    </source>
</evidence>
<evidence type="ECO:0000313" key="16">
    <source>
        <dbReference type="Proteomes" id="UP000036834"/>
    </source>
</evidence>
<evidence type="ECO:0000259" key="13">
    <source>
        <dbReference type="Pfam" id="PF08546"/>
    </source>
</evidence>
<dbReference type="EC" id="1.1.1.169" evidence="4 11"/>
<dbReference type="EMBL" id="LGIQ01000007">
    <property type="protein sequence ID" value="KNB72451.1"/>
    <property type="molecule type" value="Genomic_DNA"/>
</dbReference>
<dbReference type="AlphaFoldDB" id="A0A0K9YUT7"/>
<comment type="caution">
    <text evidence="15">The sequence shown here is derived from an EMBL/GenBank/DDBJ whole genome shotgun (WGS) entry which is preliminary data.</text>
</comment>
<evidence type="ECO:0000256" key="11">
    <source>
        <dbReference type="RuleBase" id="RU362068"/>
    </source>
</evidence>
<evidence type="ECO:0000256" key="3">
    <source>
        <dbReference type="ARBA" id="ARBA00007870"/>
    </source>
</evidence>
<dbReference type="STRING" id="54915.ADS79_11305"/>
<dbReference type="OrthoDB" id="9800163at2"/>
<sequence>MQSQAKVHRTVVVGGGSVGLLYAARLAVAGQTVTVVTRSSLQANQLAQNGIIYTQLDGELRLVPIDACPIEQGLPEADLYLLTVKQTDLPAILPALRRLNSTARIIALQNGMGHHELLHDVLSEGRSFFAINTEGARRLSGTEVVHTGSGVLRVGPWENGNSSDPVIQSFVEWATSVGIQAVLEKSIKPYAWRKLMANSLINPLTALFEIPNGALLDNPHTEKLMRELFQEASAVAEYAGQKLGETDWQEIVAICRNTSRNLSSMLQDVKRHRQTEVESINGYIVKLGKLAGIPTPLHETLFRVITLKSAMGMGKEGGDSK</sequence>
<dbReference type="GO" id="GO:0005737">
    <property type="term" value="C:cytoplasm"/>
    <property type="evidence" value="ECO:0007669"/>
    <property type="project" value="TreeGrafter"/>
</dbReference>
<keyword evidence="6 11" id="KW-0566">Pantothenate biosynthesis</keyword>
<reference evidence="15" key="2">
    <citation type="submission" date="2015-07" db="EMBL/GenBank/DDBJ databases">
        <title>MeaNS - Measles Nucleotide Surveillance Program.</title>
        <authorList>
            <person name="Tran T."/>
            <person name="Druce J."/>
        </authorList>
    </citation>
    <scope>NUCLEOTIDE SEQUENCE</scope>
    <source>
        <strain evidence="15">DSM 9887</strain>
    </source>
</reference>
<dbReference type="GO" id="GO:0008677">
    <property type="term" value="F:2-dehydropantoate 2-reductase activity"/>
    <property type="evidence" value="ECO:0007669"/>
    <property type="project" value="UniProtKB-EC"/>
</dbReference>
<dbReference type="PATRIC" id="fig|54915.3.peg.1219"/>
<name>A0A0K9YUT7_9BACL</name>
<dbReference type="EMBL" id="BJON01000016">
    <property type="protein sequence ID" value="GED70606.1"/>
    <property type="molecule type" value="Genomic_DNA"/>
</dbReference>
<dbReference type="InterPro" id="IPR013332">
    <property type="entry name" value="KPR_N"/>
</dbReference>
<dbReference type="InterPro" id="IPR008927">
    <property type="entry name" value="6-PGluconate_DH-like_C_sf"/>
</dbReference>
<evidence type="ECO:0000256" key="9">
    <source>
        <dbReference type="ARBA" id="ARBA00032024"/>
    </source>
</evidence>
<feature type="domain" description="Ketopantoate reductase C-terminal" evidence="13">
    <location>
        <begin position="187"/>
        <end position="307"/>
    </location>
</feature>
<reference evidence="16" key="1">
    <citation type="submission" date="2015-07" db="EMBL/GenBank/DDBJ databases">
        <title>Genome sequencing project for genomic taxonomy and phylogenomics of Bacillus-like bacteria.</title>
        <authorList>
            <person name="Liu B."/>
            <person name="Wang J."/>
            <person name="Zhu Y."/>
            <person name="Liu G."/>
            <person name="Chen Q."/>
            <person name="Chen Z."/>
            <person name="Lan J."/>
            <person name="Che J."/>
            <person name="Ge C."/>
            <person name="Shi H."/>
            <person name="Pan Z."/>
            <person name="Liu X."/>
        </authorList>
    </citation>
    <scope>NUCLEOTIDE SEQUENCE [LARGE SCALE GENOMIC DNA]</scope>
    <source>
        <strain evidence="16">DSM 9887</strain>
    </source>
</reference>
<evidence type="ECO:0000259" key="12">
    <source>
        <dbReference type="Pfam" id="PF02558"/>
    </source>
</evidence>
<dbReference type="InterPro" id="IPR050838">
    <property type="entry name" value="Ketopantoate_reductase"/>
</dbReference>
<dbReference type="InterPro" id="IPR013328">
    <property type="entry name" value="6PGD_dom2"/>
</dbReference>
<evidence type="ECO:0000313" key="15">
    <source>
        <dbReference type="EMBL" id="KNB72451.1"/>
    </source>
</evidence>
<evidence type="ECO:0000256" key="6">
    <source>
        <dbReference type="ARBA" id="ARBA00022655"/>
    </source>
</evidence>
<evidence type="ECO:0000256" key="4">
    <source>
        <dbReference type="ARBA" id="ARBA00013014"/>
    </source>
</evidence>
<dbReference type="FunFam" id="1.10.1040.10:FF:000017">
    <property type="entry name" value="2-dehydropantoate 2-reductase"/>
    <property type="match status" value="1"/>
</dbReference>
<evidence type="ECO:0000256" key="10">
    <source>
        <dbReference type="ARBA" id="ARBA00048793"/>
    </source>
</evidence>
<dbReference type="InterPro" id="IPR013752">
    <property type="entry name" value="KPA_reductase"/>
</dbReference>
<evidence type="ECO:0000313" key="14">
    <source>
        <dbReference type="EMBL" id="GED70606.1"/>
    </source>
</evidence>
<keyword evidence="7 11" id="KW-0521">NADP</keyword>
<gene>
    <name evidence="15" type="ORF">ADS79_11305</name>
    <name evidence="14" type="ORF">BRE01_43080</name>
</gene>
<comment type="function">
    <text evidence="1 11">Catalyzes the NADPH-dependent reduction of ketopantoate into pantoic acid.</text>
</comment>
<dbReference type="Proteomes" id="UP000036834">
    <property type="component" value="Unassembled WGS sequence"/>
</dbReference>
<dbReference type="InterPro" id="IPR003710">
    <property type="entry name" value="ApbA"/>
</dbReference>
<evidence type="ECO:0000313" key="17">
    <source>
        <dbReference type="Proteomes" id="UP000319578"/>
    </source>
</evidence>
<evidence type="ECO:0000256" key="1">
    <source>
        <dbReference type="ARBA" id="ARBA00002919"/>
    </source>
</evidence>
<dbReference type="SUPFAM" id="SSF51735">
    <property type="entry name" value="NAD(P)-binding Rossmann-fold domains"/>
    <property type="match status" value="1"/>
</dbReference>
<keyword evidence="8 11" id="KW-0560">Oxidoreductase</keyword>
<dbReference type="PANTHER" id="PTHR43765:SF2">
    <property type="entry name" value="2-DEHYDROPANTOATE 2-REDUCTASE"/>
    <property type="match status" value="1"/>
</dbReference>
<proteinExistence type="inferred from homology"/>
<dbReference type="Gene3D" id="1.10.1040.10">
    <property type="entry name" value="N-(1-d-carboxylethyl)-l-norvaline Dehydrogenase, domain 2"/>
    <property type="match status" value="1"/>
</dbReference>
<comment type="similarity">
    <text evidence="3 11">Belongs to the ketopantoate reductase family.</text>
</comment>
<dbReference type="GO" id="GO:0050661">
    <property type="term" value="F:NADP binding"/>
    <property type="evidence" value="ECO:0007669"/>
    <property type="project" value="TreeGrafter"/>
</dbReference>
<reference evidence="14 17" key="3">
    <citation type="submission" date="2019-06" db="EMBL/GenBank/DDBJ databases">
        <title>Whole genome shotgun sequence of Brevibacillus reuszeri NBRC 15719.</title>
        <authorList>
            <person name="Hosoyama A."/>
            <person name="Uohara A."/>
            <person name="Ohji S."/>
            <person name="Ichikawa N."/>
        </authorList>
    </citation>
    <scope>NUCLEOTIDE SEQUENCE [LARGE SCALE GENOMIC DNA]</scope>
    <source>
        <strain evidence="14 17">NBRC 15719</strain>
    </source>
</reference>
<evidence type="ECO:0000256" key="7">
    <source>
        <dbReference type="ARBA" id="ARBA00022857"/>
    </source>
</evidence>
<protein>
    <recommendedName>
        <fullName evidence="5 11">2-dehydropantoate 2-reductase</fullName>
        <ecNumber evidence="4 11">1.1.1.169</ecNumber>
    </recommendedName>
    <alternativeName>
        <fullName evidence="9 11">Ketopantoate reductase</fullName>
    </alternativeName>
</protein>
<organism evidence="15 16">
    <name type="scientific">Brevibacillus reuszeri</name>
    <dbReference type="NCBI Taxonomy" id="54915"/>
    <lineage>
        <taxon>Bacteria</taxon>
        <taxon>Bacillati</taxon>
        <taxon>Bacillota</taxon>
        <taxon>Bacilli</taxon>
        <taxon>Bacillales</taxon>
        <taxon>Paenibacillaceae</taxon>
        <taxon>Brevibacillus</taxon>
    </lineage>
</organism>
<dbReference type="Pfam" id="PF02558">
    <property type="entry name" value="ApbA"/>
    <property type="match status" value="1"/>
</dbReference>
<dbReference type="NCBIfam" id="TIGR00745">
    <property type="entry name" value="apbA_panE"/>
    <property type="match status" value="1"/>
</dbReference>
<dbReference type="InterPro" id="IPR036291">
    <property type="entry name" value="NAD(P)-bd_dom_sf"/>
</dbReference>
<dbReference type="RefSeq" id="WP_049738504.1">
    <property type="nucleotide sequence ID" value="NZ_BJON01000016.1"/>
</dbReference>
<dbReference type="Pfam" id="PF08546">
    <property type="entry name" value="ApbA_C"/>
    <property type="match status" value="1"/>
</dbReference>
<dbReference type="GO" id="GO:0015940">
    <property type="term" value="P:pantothenate biosynthetic process"/>
    <property type="evidence" value="ECO:0007669"/>
    <property type="project" value="UniProtKB-UniPathway"/>
</dbReference>
<dbReference type="Gene3D" id="3.40.50.720">
    <property type="entry name" value="NAD(P)-binding Rossmann-like Domain"/>
    <property type="match status" value="1"/>
</dbReference>
<dbReference type="Proteomes" id="UP000319578">
    <property type="component" value="Unassembled WGS sequence"/>
</dbReference>
<evidence type="ECO:0000256" key="8">
    <source>
        <dbReference type="ARBA" id="ARBA00023002"/>
    </source>
</evidence>
<dbReference type="UniPathway" id="UPA00028">
    <property type="reaction ID" value="UER00004"/>
</dbReference>
<dbReference type="PANTHER" id="PTHR43765">
    <property type="entry name" value="2-DEHYDROPANTOATE 2-REDUCTASE-RELATED"/>
    <property type="match status" value="1"/>
</dbReference>